<dbReference type="Pfam" id="PF00082">
    <property type="entry name" value="Peptidase_S8"/>
    <property type="match status" value="1"/>
</dbReference>
<evidence type="ECO:0000313" key="10">
    <source>
        <dbReference type="Proteomes" id="UP001139344"/>
    </source>
</evidence>
<reference evidence="9" key="1">
    <citation type="submission" date="2021-12" db="EMBL/GenBank/DDBJ databases">
        <title>Description of Gramella crocea sp. nov., a new bacterium isolated from activated sludge.</title>
        <authorList>
            <person name="Zhang X."/>
        </authorList>
    </citation>
    <scope>NUCLEOTIDE SEQUENCE</scope>
    <source>
        <strain evidence="9">YB25</strain>
    </source>
</reference>
<dbReference type="GO" id="GO:0005615">
    <property type="term" value="C:extracellular space"/>
    <property type="evidence" value="ECO:0007669"/>
    <property type="project" value="TreeGrafter"/>
</dbReference>
<keyword evidence="4 5" id="KW-0720">Serine protease</keyword>
<evidence type="ECO:0000259" key="7">
    <source>
        <dbReference type="Pfam" id="PF00082"/>
    </source>
</evidence>
<organism evidence="9 10">
    <name type="scientific">Christiangramia crocea</name>
    <dbReference type="NCBI Taxonomy" id="2904124"/>
    <lineage>
        <taxon>Bacteria</taxon>
        <taxon>Pseudomonadati</taxon>
        <taxon>Bacteroidota</taxon>
        <taxon>Flavobacteriia</taxon>
        <taxon>Flavobacteriales</taxon>
        <taxon>Flavobacteriaceae</taxon>
        <taxon>Christiangramia</taxon>
    </lineage>
</organism>
<dbReference type="InterPro" id="IPR037045">
    <property type="entry name" value="S8pro/Inhibitor_I9_sf"/>
</dbReference>
<dbReference type="InterPro" id="IPR015500">
    <property type="entry name" value="Peptidase_S8_subtilisin-rel"/>
</dbReference>
<dbReference type="InterPro" id="IPR023827">
    <property type="entry name" value="Peptidase_S8_Asp-AS"/>
</dbReference>
<feature type="active site" description="Charge relay system" evidence="5">
    <location>
        <position position="180"/>
    </location>
</feature>
<gene>
    <name evidence="9" type="ORF">LU635_01935</name>
</gene>
<evidence type="ECO:0000256" key="1">
    <source>
        <dbReference type="ARBA" id="ARBA00011073"/>
    </source>
</evidence>
<dbReference type="EMBL" id="JAJSON010000007">
    <property type="protein sequence ID" value="MCG9970381.1"/>
    <property type="molecule type" value="Genomic_DNA"/>
</dbReference>
<feature type="active site" description="Charge relay system" evidence="5">
    <location>
        <position position="335"/>
    </location>
</feature>
<dbReference type="InterPro" id="IPR036852">
    <property type="entry name" value="Peptidase_S8/S53_dom_sf"/>
</dbReference>
<dbReference type="PROSITE" id="PS00136">
    <property type="entry name" value="SUBTILASE_ASP"/>
    <property type="match status" value="1"/>
</dbReference>
<evidence type="ECO:0000313" key="9">
    <source>
        <dbReference type="EMBL" id="MCG9970381.1"/>
    </source>
</evidence>
<comment type="similarity">
    <text evidence="1 5 6">Belongs to the peptidase S8 family.</text>
</comment>
<dbReference type="Pfam" id="PF05922">
    <property type="entry name" value="Inhibitor_I9"/>
    <property type="match status" value="1"/>
</dbReference>
<dbReference type="AlphaFoldDB" id="A0A9X2A5T0"/>
<dbReference type="Proteomes" id="UP001139344">
    <property type="component" value="Unassembled WGS sequence"/>
</dbReference>
<dbReference type="Gene3D" id="3.40.50.200">
    <property type="entry name" value="Peptidase S8/S53 domain"/>
    <property type="match status" value="1"/>
</dbReference>
<evidence type="ECO:0000256" key="3">
    <source>
        <dbReference type="ARBA" id="ARBA00022801"/>
    </source>
</evidence>
<dbReference type="Gene3D" id="3.30.70.80">
    <property type="entry name" value="Peptidase S8 propeptide/proteinase inhibitor I9"/>
    <property type="match status" value="1"/>
</dbReference>
<feature type="active site" description="Charge relay system" evidence="5">
    <location>
        <position position="138"/>
    </location>
</feature>
<evidence type="ECO:0000256" key="6">
    <source>
        <dbReference type="RuleBase" id="RU003355"/>
    </source>
</evidence>
<dbReference type="PRINTS" id="PR00723">
    <property type="entry name" value="SUBTILISIN"/>
</dbReference>
<protein>
    <submittedName>
        <fullName evidence="9">S8 family peptidase</fullName>
    </submittedName>
</protein>
<dbReference type="GO" id="GO:0004252">
    <property type="term" value="F:serine-type endopeptidase activity"/>
    <property type="evidence" value="ECO:0007669"/>
    <property type="project" value="UniProtKB-UniRule"/>
</dbReference>
<evidence type="ECO:0000256" key="5">
    <source>
        <dbReference type="PROSITE-ProRule" id="PRU01240"/>
    </source>
</evidence>
<evidence type="ECO:0000256" key="4">
    <source>
        <dbReference type="ARBA" id="ARBA00022825"/>
    </source>
</evidence>
<dbReference type="PROSITE" id="PS51892">
    <property type="entry name" value="SUBTILASE"/>
    <property type="match status" value="1"/>
</dbReference>
<dbReference type="PROSITE" id="PS00138">
    <property type="entry name" value="SUBTILASE_SER"/>
    <property type="match status" value="1"/>
</dbReference>
<feature type="domain" description="Inhibitor I9" evidence="8">
    <location>
        <begin position="31"/>
        <end position="93"/>
    </location>
</feature>
<proteinExistence type="inferred from homology"/>
<evidence type="ECO:0000256" key="2">
    <source>
        <dbReference type="ARBA" id="ARBA00022670"/>
    </source>
</evidence>
<dbReference type="SUPFAM" id="SSF54897">
    <property type="entry name" value="Protease propeptides/inhibitors"/>
    <property type="match status" value="1"/>
</dbReference>
<dbReference type="CDD" id="cd04077">
    <property type="entry name" value="Peptidases_S8_PCSK9_ProteinaseK_like"/>
    <property type="match status" value="1"/>
</dbReference>
<keyword evidence="2 5" id="KW-0645">Protease</keyword>
<name>A0A9X2A5T0_9FLAO</name>
<dbReference type="FunFam" id="3.40.50.200:FF:000014">
    <property type="entry name" value="Proteinase K"/>
    <property type="match status" value="1"/>
</dbReference>
<dbReference type="SUPFAM" id="SSF52743">
    <property type="entry name" value="Subtilisin-like"/>
    <property type="match status" value="1"/>
</dbReference>
<keyword evidence="10" id="KW-1185">Reference proteome</keyword>
<evidence type="ECO:0000259" key="8">
    <source>
        <dbReference type="Pfam" id="PF05922"/>
    </source>
</evidence>
<accession>A0A9X2A5T0</accession>
<dbReference type="InterPro" id="IPR034193">
    <property type="entry name" value="PCSK9_ProteinaseK-like"/>
</dbReference>
<dbReference type="InterPro" id="IPR050131">
    <property type="entry name" value="Peptidase_S8_subtilisin-like"/>
</dbReference>
<feature type="domain" description="Peptidase S8/S53" evidence="7">
    <location>
        <begin position="129"/>
        <end position="373"/>
    </location>
</feature>
<dbReference type="PANTHER" id="PTHR43806:SF11">
    <property type="entry name" value="CEREVISIN-RELATED"/>
    <property type="match status" value="1"/>
</dbReference>
<dbReference type="RefSeq" id="WP_240095634.1">
    <property type="nucleotide sequence ID" value="NZ_JAJSON010000007.1"/>
</dbReference>
<dbReference type="InterPro" id="IPR000209">
    <property type="entry name" value="Peptidase_S8/S53_dom"/>
</dbReference>
<dbReference type="InterPro" id="IPR010259">
    <property type="entry name" value="S8pro/Inhibitor_I9"/>
</dbReference>
<keyword evidence="3 5" id="KW-0378">Hydrolase</keyword>
<dbReference type="PANTHER" id="PTHR43806">
    <property type="entry name" value="PEPTIDASE S8"/>
    <property type="match status" value="1"/>
</dbReference>
<dbReference type="GO" id="GO:0006508">
    <property type="term" value="P:proteolysis"/>
    <property type="evidence" value="ECO:0007669"/>
    <property type="project" value="UniProtKB-KW"/>
</dbReference>
<dbReference type="InterPro" id="IPR023828">
    <property type="entry name" value="Peptidase_S8_Ser-AS"/>
</dbReference>
<comment type="caution">
    <text evidence="9">The sequence shown here is derived from an EMBL/GenBank/DDBJ whole genome shotgun (WGS) entry which is preliminary data.</text>
</comment>
<sequence>MQITADTTADLNLKKTDSESFIIILSDKPAAENSRAKEVLENLENELGIPEKSVVYKYQKVLTGFSANLSKQKAEALRNNPNVSHVVKDKELKNFSIESSQQDYPVWGLDRIDQREPQLDYVYSYNSTGKGVTVYIVDTGINYSHEEFEGRASLGYDFVKDNEWFNNDPSLEPGGDCHWHGTHVAATVGGKTVGVAKDVNLVSVKVFGCENGTQNSVLLAAVEWITLNAKKPAVVNLSLGDYYEPDMDPTEVAIKNSIATGIHYVIAAGNSASDACEISPARIEQAITVAASDINNEMASFSSFGSCVDLFAPGVDIWSAYHLNDSSFHLGRGTSMAAPHVAGIASLLLEANPNLKPSETHEAIVMNSTENAIKNVPEGPNRLAYSLNEEPVILPASLDLEVFGYKDKGNLRFGLP</sequence>